<gene>
    <name evidence="2" type="ORF">GCM10023342_01530</name>
</gene>
<feature type="region of interest" description="Disordered" evidence="1">
    <location>
        <begin position="1"/>
        <end position="59"/>
    </location>
</feature>
<proteinExistence type="predicted"/>
<evidence type="ECO:0000313" key="3">
    <source>
        <dbReference type="Proteomes" id="UP001500074"/>
    </source>
</evidence>
<dbReference type="Proteomes" id="UP001500074">
    <property type="component" value="Unassembled WGS sequence"/>
</dbReference>
<reference evidence="3" key="1">
    <citation type="journal article" date="2019" name="Int. J. Syst. Evol. Microbiol.">
        <title>The Global Catalogue of Microorganisms (GCM) 10K type strain sequencing project: providing services to taxonomists for standard genome sequencing and annotation.</title>
        <authorList>
            <consortium name="The Broad Institute Genomics Platform"/>
            <consortium name="The Broad Institute Genome Sequencing Center for Infectious Disease"/>
            <person name="Wu L."/>
            <person name="Ma J."/>
        </authorList>
    </citation>
    <scope>NUCLEOTIDE SEQUENCE [LARGE SCALE GENOMIC DNA]</scope>
    <source>
        <strain evidence="3">JCM 18472</strain>
    </source>
</reference>
<organism evidence="2 3">
    <name type="scientific">Modicisalibacter zincidurans</name>
    <dbReference type="NCBI Taxonomy" id="1178777"/>
    <lineage>
        <taxon>Bacteria</taxon>
        <taxon>Pseudomonadati</taxon>
        <taxon>Pseudomonadota</taxon>
        <taxon>Gammaproteobacteria</taxon>
        <taxon>Oceanospirillales</taxon>
        <taxon>Halomonadaceae</taxon>
        <taxon>Modicisalibacter</taxon>
    </lineage>
</organism>
<dbReference type="EMBL" id="BAABKI010000002">
    <property type="protein sequence ID" value="GAA5169480.1"/>
    <property type="molecule type" value="Genomic_DNA"/>
</dbReference>
<evidence type="ECO:0000313" key="2">
    <source>
        <dbReference type="EMBL" id="GAA5169480.1"/>
    </source>
</evidence>
<comment type="caution">
    <text evidence="2">The sequence shown here is derived from an EMBL/GenBank/DDBJ whole genome shotgun (WGS) entry which is preliminary data.</text>
</comment>
<name>A0ABP9QYW8_9GAMM</name>
<sequence>MTTARKGRDAIARKREKDHARRSSLAKPSASASEETQAGLRTDAREAIDRRIASVASHR</sequence>
<protein>
    <submittedName>
        <fullName evidence="2">Uncharacterized protein</fullName>
    </submittedName>
</protein>
<evidence type="ECO:0000256" key="1">
    <source>
        <dbReference type="SAM" id="MobiDB-lite"/>
    </source>
</evidence>
<accession>A0ABP9QYW8</accession>
<keyword evidence="3" id="KW-1185">Reference proteome</keyword>
<feature type="compositionally biased region" description="Basic and acidic residues" evidence="1">
    <location>
        <begin position="1"/>
        <end position="21"/>
    </location>
</feature>
<feature type="compositionally biased region" description="Basic and acidic residues" evidence="1">
    <location>
        <begin position="42"/>
        <end position="52"/>
    </location>
</feature>